<proteinExistence type="predicted"/>
<accession>A0A1G9Y7N0</accession>
<dbReference type="GO" id="GO:0016301">
    <property type="term" value="F:kinase activity"/>
    <property type="evidence" value="ECO:0007669"/>
    <property type="project" value="UniProtKB-KW"/>
</dbReference>
<dbReference type="InterPro" id="IPR027417">
    <property type="entry name" value="P-loop_NTPase"/>
</dbReference>
<dbReference type="InterPro" id="IPR031322">
    <property type="entry name" value="Shikimate/glucono_kinase"/>
</dbReference>
<reference evidence="1 2" key="1">
    <citation type="submission" date="2016-10" db="EMBL/GenBank/DDBJ databases">
        <authorList>
            <person name="de Groot N.N."/>
        </authorList>
    </citation>
    <scope>NUCLEOTIDE SEQUENCE [LARGE SCALE GENOMIC DNA]</scope>
    <source>
        <strain evidence="1 2">KPR-7B</strain>
    </source>
</reference>
<dbReference type="AlphaFoldDB" id="A0A1G9Y7N0"/>
<dbReference type="RefSeq" id="WP_092611642.1">
    <property type="nucleotide sequence ID" value="NZ_FNHU01000011.1"/>
</dbReference>
<keyword evidence="1" id="KW-0808">Transferase</keyword>
<dbReference type="SUPFAM" id="SSF52540">
    <property type="entry name" value="P-loop containing nucleoside triphosphate hydrolases"/>
    <property type="match status" value="1"/>
</dbReference>
<organism evidence="1 2">
    <name type="scientific">Actinomyces ruminicola</name>
    <dbReference type="NCBI Taxonomy" id="332524"/>
    <lineage>
        <taxon>Bacteria</taxon>
        <taxon>Bacillati</taxon>
        <taxon>Actinomycetota</taxon>
        <taxon>Actinomycetes</taxon>
        <taxon>Actinomycetales</taxon>
        <taxon>Actinomycetaceae</taxon>
        <taxon>Actinomyces</taxon>
    </lineage>
</organism>
<dbReference type="OrthoDB" id="3256983at2"/>
<protein>
    <submittedName>
        <fullName evidence="1">Shikimate kinase</fullName>
    </submittedName>
</protein>
<sequence>MSPAGVVLLGAPGAGCSSVGAALAEAQATPLLDVGAEAARALGTAPELALVAVPEERYRRALAAIALRALARVGDGAVVALGSGCLGDSAVESALAGATAAGVCLVHLTATPRRLATRNGLDAPRSVALGNIHQTFTRMLREREAACARWCPIVVDTTDTTPAQAAALVLARVADREGLDPAADGTIG</sequence>
<keyword evidence="1" id="KW-0418">Kinase</keyword>
<dbReference type="EMBL" id="FNHU01000011">
    <property type="protein sequence ID" value="SDN05088.1"/>
    <property type="molecule type" value="Genomic_DNA"/>
</dbReference>
<dbReference type="Pfam" id="PF01202">
    <property type="entry name" value="SKI"/>
    <property type="match status" value="1"/>
</dbReference>
<dbReference type="Proteomes" id="UP000199671">
    <property type="component" value="Unassembled WGS sequence"/>
</dbReference>
<dbReference type="Gene3D" id="3.40.50.300">
    <property type="entry name" value="P-loop containing nucleotide triphosphate hydrolases"/>
    <property type="match status" value="1"/>
</dbReference>
<evidence type="ECO:0000313" key="1">
    <source>
        <dbReference type="EMBL" id="SDN05088.1"/>
    </source>
</evidence>
<evidence type="ECO:0000313" key="2">
    <source>
        <dbReference type="Proteomes" id="UP000199671"/>
    </source>
</evidence>
<gene>
    <name evidence="1" type="ORF">SAMN04487766_11194</name>
</gene>
<name>A0A1G9Y7N0_9ACTO</name>